<gene>
    <name evidence="1" type="ORF">MTBBW1_2360047</name>
</gene>
<reference evidence="1 2" key="1">
    <citation type="submission" date="2017-03" db="EMBL/GenBank/DDBJ databases">
        <authorList>
            <person name="Afonso C.L."/>
            <person name="Miller P.J."/>
            <person name="Scott M.A."/>
            <person name="Spackman E."/>
            <person name="Goraichik I."/>
            <person name="Dimitrov K.M."/>
            <person name="Suarez D.L."/>
            <person name="Swayne D.E."/>
        </authorList>
    </citation>
    <scope>NUCLEOTIDE SEQUENCE [LARGE SCALE GENOMIC DNA]</scope>
    <source>
        <strain evidence="1">PRJEB14757</strain>
    </source>
</reference>
<accession>A0A1W1HDU0</accession>
<evidence type="ECO:0008006" key="3">
    <source>
        <dbReference type="Google" id="ProtNLM"/>
    </source>
</evidence>
<dbReference type="Proteomes" id="UP000191931">
    <property type="component" value="Unassembled WGS sequence"/>
</dbReference>
<dbReference type="STRING" id="1246637.MTBBW1_2360047"/>
<name>A0A1W1HDU0_9BACT</name>
<dbReference type="AlphaFoldDB" id="A0A1W1HDU0"/>
<sequence length="51" mass="5985">MKVFVDTNVIMDILLDREPFQDASCFVWDFISSLKVITPENFMKNESNDKL</sequence>
<proteinExistence type="predicted"/>
<protein>
    <recommendedName>
        <fullName evidence="3">PIN domain-containing protein</fullName>
    </recommendedName>
</protein>
<dbReference type="RefSeq" id="WP_186441697.1">
    <property type="nucleotide sequence ID" value="NZ_LT828563.1"/>
</dbReference>
<dbReference type="SUPFAM" id="SSF88723">
    <property type="entry name" value="PIN domain-like"/>
    <property type="match status" value="1"/>
</dbReference>
<dbReference type="EMBL" id="FWEV01000153">
    <property type="protein sequence ID" value="SLM30664.1"/>
    <property type="molecule type" value="Genomic_DNA"/>
</dbReference>
<organism evidence="1 2">
    <name type="scientific">Desulfamplus magnetovallimortis</name>
    <dbReference type="NCBI Taxonomy" id="1246637"/>
    <lineage>
        <taxon>Bacteria</taxon>
        <taxon>Pseudomonadati</taxon>
        <taxon>Thermodesulfobacteriota</taxon>
        <taxon>Desulfobacteria</taxon>
        <taxon>Desulfobacterales</taxon>
        <taxon>Desulfobacteraceae</taxon>
        <taxon>Desulfamplus</taxon>
    </lineage>
</organism>
<evidence type="ECO:0000313" key="2">
    <source>
        <dbReference type="Proteomes" id="UP000191931"/>
    </source>
</evidence>
<keyword evidence="2" id="KW-1185">Reference proteome</keyword>
<evidence type="ECO:0000313" key="1">
    <source>
        <dbReference type="EMBL" id="SLM30664.1"/>
    </source>
</evidence>
<dbReference type="InterPro" id="IPR029060">
    <property type="entry name" value="PIN-like_dom_sf"/>
</dbReference>